<dbReference type="EMBL" id="JARXVC010000003">
    <property type="protein sequence ID" value="MDH6280133.1"/>
    <property type="molecule type" value="Genomic_DNA"/>
</dbReference>
<sequence length="324" mass="35517">MTGSRSTPPKPMLATLGRPPAGEGWAFEMKWDGQRIIASVADGVCRLFSRNGIEATDTYPELVDPLVRLLAGRAAVLDGEAVALDADGRPSFSRLQHRMHVLRPTAALRRTTPVTYYVFDVLALEGDSTTSQGYLRRRKLLDELGLDAPEVRVPPHWVDGDGGRMLDLAREHHLEGIVAKRVDSIYRPGIRSPDWIKTPLRDNTEVIVVGWVPGTGSARGGVGSLLLGARDDDARLVYIGHVGTGFTGATRRALLGKLEPLERPTSPLDAAPPAREARDARWVQPLLVGDVEYREYVGGSLRHPSWKGLRDDKSPDEVDLPGRH</sequence>
<evidence type="ECO:0000256" key="4">
    <source>
        <dbReference type="ARBA" id="ARBA00034003"/>
    </source>
</evidence>
<dbReference type="GO" id="GO:0003910">
    <property type="term" value="F:DNA ligase (ATP) activity"/>
    <property type="evidence" value="ECO:0007669"/>
    <property type="project" value="UniProtKB-EC"/>
</dbReference>
<dbReference type="SUPFAM" id="SSF50249">
    <property type="entry name" value="Nucleic acid-binding proteins"/>
    <property type="match status" value="1"/>
</dbReference>
<dbReference type="EC" id="6.5.1.1" evidence="2"/>
<dbReference type="CDD" id="cd07971">
    <property type="entry name" value="OBF_DNA_ligase_LigD"/>
    <property type="match status" value="1"/>
</dbReference>
<proteinExistence type="inferred from homology"/>
<comment type="catalytic activity">
    <reaction evidence="4">
        <text>ATP + (deoxyribonucleotide)n-3'-hydroxyl + 5'-phospho-(deoxyribonucleotide)m = (deoxyribonucleotide)n+m + AMP + diphosphate.</text>
        <dbReference type="EC" id="6.5.1.1"/>
    </reaction>
</comment>
<evidence type="ECO:0000256" key="1">
    <source>
        <dbReference type="ARBA" id="ARBA00007572"/>
    </source>
</evidence>
<name>A0ABT6M777_9NOCA</name>
<comment type="caution">
    <text evidence="7">The sequence shown here is derived from an EMBL/GenBank/DDBJ whole genome shotgun (WGS) entry which is preliminary data.</text>
</comment>
<dbReference type="InterPro" id="IPR050191">
    <property type="entry name" value="ATP-dep_DNA_ligase"/>
</dbReference>
<feature type="domain" description="ATP-dependent DNA ligase family profile" evidence="6">
    <location>
        <begin position="107"/>
        <end position="231"/>
    </location>
</feature>
<dbReference type="Proteomes" id="UP001160334">
    <property type="component" value="Unassembled WGS sequence"/>
</dbReference>
<evidence type="ECO:0000313" key="8">
    <source>
        <dbReference type="Proteomes" id="UP001160334"/>
    </source>
</evidence>
<evidence type="ECO:0000256" key="2">
    <source>
        <dbReference type="ARBA" id="ARBA00012727"/>
    </source>
</evidence>
<dbReference type="Gene3D" id="3.30.470.30">
    <property type="entry name" value="DNA ligase/mRNA capping enzyme"/>
    <property type="match status" value="1"/>
</dbReference>
<keyword evidence="3 7" id="KW-0436">Ligase</keyword>
<protein>
    <recommendedName>
        <fullName evidence="2">DNA ligase (ATP)</fullName>
        <ecNumber evidence="2">6.5.1.1</ecNumber>
    </recommendedName>
</protein>
<dbReference type="InterPro" id="IPR014146">
    <property type="entry name" value="LigD_ligase_dom"/>
</dbReference>
<dbReference type="PANTHER" id="PTHR45674:SF4">
    <property type="entry name" value="DNA LIGASE 1"/>
    <property type="match status" value="1"/>
</dbReference>
<dbReference type="SUPFAM" id="SSF56091">
    <property type="entry name" value="DNA ligase/mRNA capping enzyme, catalytic domain"/>
    <property type="match status" value="1"/>
</dbReference>
<dbReference type="NCBIfam" id="TIGR02779">
    <property type="entry name" value="NHEJ_ligase_lig"/>
    <property type="match status" value="1"/>
</dbReference>
<accession>A0ABT6M777</accession>
<feature type="compositionally biased region" description="Basic and acidic residues" evidence="5">
    <location>
        <begin position="308"/>
        <end position="324"/>
    </location>
</feature>
<evidence type="ECO:0000259" key="6">
    <source>
        <dbReference type="PROSITE" id="PS50160"/>
    </source>
</evidence>
<dbReference type="RefSeq" id="WP_280759490.1">
    <property type="nucleotide sequence ID" value="NZ_JARXVC010000003.1"/>
</dbReference>
<dbReference type="Gene3D" id="3.30.1490.70">
    <property type="match status" value="1"/>
</dbReference>
<keyword evidence="8" id="KW-1185">Reference proteome</keyword>
<evidence type="ECO:0000256" key="3">
    <source>
        <dbReference type="ARBA" id="ARBA00022598"/>
    </source>
</evidence>
<dbReference type="CDD" id="cd07906">
    <property type="entry name" value="Adenylation_DNA_ligase_LigD_LigC"/>
    <property type="match status" value="1"/>
</dbReference>
<dbReference type="InterPro" id="IPR012340">
    <property type="entry name" value="NA-bd_OB-fold"/>
</dbReference>
<dbReference type="PROSITE" id="PS50160">
    <property type="entry name" value="DNA_LIGASE_A3"/>
    <property type="match status" value="1"/>
</dbReference>
<dbReference type="Gene3D" id="2.40.50.140">
    <property type="entry name" value="Nucleic acid-binding proteins"/>
    <property type="match status" value="1"/>
</dbReference>
<gene>
    <name evidence="7" type="ORF">M2280_001345</name>
</gene>
<dbReference type="Pfam" id="PF01068">
    <property type="entry name" value="DNA_ligase_A_M"/>
    <property type="match status" value="1"/>
</dbReference>
<dbReference type="InterPro" id="IPR012310">
    <property type="entry name" value="DNA_ligase_ATP-dep_cent"/>
</dbReference>
<dbReference type="Pfam" id="PF04679">
    <property type="entry name" value="DNA_ligase_A_C"/>
    <property type="match status" value="1"/>
</dbReference>
<dbReference type="PANTHER" id="PTHR45674">
    <property type="entry name" value="DNA LIGASE 1/3 FAMILY MEMBER"/>
    <property type="match status" value="1"/>
</dbReference>
<evidence type="ECO:0000313" key="7">
    <source>
        <dbReference type="EMBL" id="MDH6280133.1"/>
    </source>
</evidence>
<comment type="similarity">
    <text evidence="1">Belongs to the ATP-dependent DNA ligase family.</text>
</comment>
<evidence type="ECO:0000256" key="5">
    <source>
        <dbReference type="SAM" id="MobiDB-lite"/>
    </source>
</evidence>
<dbReference type="InterPro" id="IPR012309">
    <property type="entry name" value="DNA_ligase_ATP-dep_C"/>
</dbReference>
<feature type="region of interest" description="Disordered" evidence="5">
    <location>
        <begin position="301"/>
        <end position="324"/>
    </location>
</feature>
<reference evidence="7 8" key="1">
    <citation type="submission" date="2023-04" db="EMBL/GenBank/DDBJ databases">
        <title>Forest soil microbial communities from Buena Vista Peninsula, Colon Province, Panama.</title>
        <authorList>
            <person name="Bouskill N."/>
        </authorList>
    </citation>
    <scope>NUCLEOTIDE SEQUENCE [LARGE SCALE GENOMIC DNA]</scope>
    <source>
        <strain evidence="7 8">CFH S0262</strain>
    </source>
</reference>
<organism evidence="7 8">
    <name type="scientific">Prescottella agglutinans</name>
    <dbReference type="NCBI Taxonomy" id="1644129"/>
    <lineage>
        <taxon>Bacteria</taxon>
        <taxon>Bacillati</taxon>
        <taxon>Actinomycetota</taxon>
        <taxon>Actinomycetes</taxon>
        <taxon>Mycobacteriales</taxon>
        <taxon>Nocardiaceae</taxon>
        <taxon>Prescottella</taxon>
    </lineage>
</organism>